<feature type="region of interest" description="Disordered" evidence="6">
    <location>
        <begin position="267"/>
        <end position="295"/>
    </location>
</feature>
<proteinExistence type="inferred from homology"/>
<evidence type="ECO:0000256" key="6">
    <source>
        <dbReference type="SAM" id="MobiDB-lite"/>
    </source>
</evidence>
<protein>
    <submittedName>
        <fullName evidence="8">Dioxygenase</fullName>
    </submittedName>
</protein>
<dbReference type="Proteomes" id="UP000253831">
    <property type="component" value="Unassembled WGS sequence"/>
</dbReference>
<dbReference type="GO" id="GO:0008198">
    <property type="term" value="F:ferrous iron binding"/>
    <property type="evidence" value="ECO:0007669"/>
    <property type="project" value="InterPro"/>
</dbReference>
<dbReference type="InterPro" id="IPR004183">
    <property type="entry name" value="Xdiol_dOase_suB"/>
</dbReference>
<evidence type="ECO:0000256" key="1">
    <source>
        <dbReference type="ARBA" id="ARBA00001947"/>
    </source>
</evidence>
<evidence type="ECO:0000259" key="7">
    <source>
        <dbReference type="Pfam" id="PF02900"/>
    </source>
</evidence>
<feature type="domain" description="Extradiol ring-cleavage dioxygenase class III enzyme subunit B" evidence="7">
    <location>
        <begin position="34"/>
        <end position="241"/>
    </location>
</feature>
<comment type="caution">
    <text evidence="8">The sequence shown here is derived from an EMBL/GenBank/DDBJ whole genome shotgun (WGS) entry which is preliminary data.</text>
</comment>
<keyword evidence="4" id="KW-0862">Zinc</keyword>
<dbReference type="PANTHER" id="PTHR30096">
    <property type="entry name" value="4,5-DOPA DIOXYGENASE EXTRADIOL-LIKE PROTEIN"/>
    <property type="match status" value="1"/>
</dbReference>
<evidence type="ECO:0000256" key="5">
    <source>
        <dbReference type="ARBA" id="ARBA00023002"/>
    </source>
</evidence>
<accession>A0A369XW94</accession>
<dbReference type="GO" id="GO:0016702">
    <property type="term" value="F:oxidoreductase activity, acting on single donors with incorporation of molecular oxygen, incorporation of two atoms of oxygen"/>
    <property type="evidence" value="ECO:0007669"/>
    <property type="project" value="UniProtKB-ARBA"/>
</dbReference>
<dbReference type="Gene3D" id="3.40.830.10">
    <property type="entry name" value="LigB-like"/>
    <property type="match status" value="1"/>
</dbReference>
<evidence type="ECO:0000313" key="8">
    <source>
        <dbReference type="EMBL" id="RDE51648.1"/>
    </source>
</evidence>
<keyword evidence="3" id="KW-0479">Metal-binding</keyword>
<dbReference type="EMBL" id="QPGA01000005">
    <property type="protein sequence ID" value="RDE51648.1"/>
    <property type="molecule type" value="Genomic_DNA"/>
</dbReference>
<evidence type="ECO:0000256" key="3">
    <source>
        <dbReference type="ARBA" id="ARBA00022723"/>
    </source>
</evidence>
<evidence type="ECO:0000256" key="4">
    <source>
        <dbReference type="ARBA" id="ARBA00022833"/>
    </source>
</evidence>
<name>A0A369XW94_9PROT</name>
<keyword evidence="8" id="KW-0223">Dioxygenase</keyword>
<dbReference type="GO" id="GO:0008270">
    <property type="term" value="F:zinc ion binding"/>
    <property type="evidence" value="ECO:0007669"/>
    <property type="project" value="InterPro"/>
</dbReference>
<gene>
    <name evidence="8" type="ORF">DVS81_04505</name>
</gene>
<organism evidence="8 9">
    <name type="scientific">Candidatus Accumulibacter meliphilus</name>
    <dbReference type="NCBI Taxonomy" id="2211374"/>
    <lineage>
        <taxon>Bacteria</taxon>
        <taxon>Pseudomonadati</taxon>
        <taxon>Pseudomonadota</taxon>
        <taxon>Betaproteobacteria</taxon>
        <taxon>Candidatus Accumulibacter</taxon>
    </lineage>
</organism>
<dbReference type="InterPro" id="IPR014436">
    <property type="entry name" value="Extradiol_dOase_DODA"/>
</dbReference>
<dbReference type="SUPFAM" id="SSF53213">
    <property type="entry name" value="LigB-like"/>
    <property type="match status" value="1"/>
</dbReference>
<dbReference type="AlphaFoldDB" id="A0A369XW94"/>
<evidence type="ECO:0000256" key="2">
    <source>
        <dbReference type="ARBA" id="ARBA00007581"/>
    </source>
</evidence>
<evidence type="ECO:0000313" key="9">
    <source>
        <dbReference type="Proteomes" id="UP000253831"/>
    </source>
</evidence>
<sequence length="295" mass="31893">MDRLPSLFVSHGAPSFAMEPGLAGPRLTALGRELPKPRAVLIVSPHWMTPRPLVGMVERPRTIHDFGGFDPALYEMDYPVAGHPQLARRTLDLLQEAGWSPRPDERRGLDHGAWVPMLYLYPAADVPVFQVSLPSRLDADSAWTFGQALAPLADDGVLIVGSGSLTHNLNEVRGGHRHHGQHGHEEAYVAEFAAWVREAVVAGDSTRLRQTLALAPHGQRAHPTAEHFWPLLVAAGAAATSLPATVIDGGITHRVLAMDSFVFGRAGREGREGQDDDSIPTASMPLQALQPSIDS</sequence>
<comment type="cofactor">
    <cofactor evidence="1">
        <name>Zn(2+)</name>
        <dbReference type="ChEBI" id="CHEBI:29105"/>
    </cofactor>
</comment>
<comment type="similarity">
    <text evidence="2">Belongs to the DODA-type extradiol aromatic ring-opening dioxygenase family.</text>
</comment>
<dbReference type="PANTHER" id="PTHR30096:SF0">
    <property type="entry name" value="4,5-DOPA DIOXYGENASE EXTRADIOL-LIKE PROTEIN"/>
    <property type="match status" value="1"/>
</dbReference>
<dbReference type="PIRSF" id="PIRSF006157">
    <property type="entry name" value="Doxgns_DODA"/>
    <property type="match status" value="1"/>
</dbReference>
<reference evidence="8 9" key="1">
    <citation type="submission" date="2018-05" db="EMBL/GenBank/DDBJ databases">
        <title>Integrated omic analyses show evidence that a Ca. Accumulibacter phosphatis strain performs denitrification under micro-aerobic conditions.</title>
        <authorList>
            <person name="Camejo P.Y."/>
            <person name="Katherine M.D."/>
            <person name="Daniel N.R."/>
        </authorList>
    </citation>
    <scope>NUCLEOTIDE SEQUENCE [LARGE SCALE GENOMIC DNA]</scope>
    <source>
        <strain evidence="8">UW-LDO-IC</strain>
    </source>
</reference>
<keyword evidence="5" id="KW-0560">Oxidoreductase</keyword>
<dbReference type="CDD" id="cd07363">
    <property type="entry name" value="45_DOPA_Dioxygenase"/>
    <property type="match status" value="1"/>
</dbReference>
<dbReference type="Pfam" id="PF02900">
    <property type="entry name" value="LigB"/>
    <property type="match status" value="1"/>
</dbReference>